<proteinExistence type="predicted"/>
<dbReference type="GO" id="GO:0005815">
    <property type="term" value="C:microtubule organizing center"/>
    <property type="evidence" value="ECO:0007669"/>
    <property type="project" value="TreeGrafter"/>
</dbReference>
<dbReference type="AlphaFoldDB" id="A0A6A5S534"/>
<dbReference type="InterPro" id="IPR027417">
    <property type="entry name" value="P-loop_NTPase"/>
</dbReference>
<name>A0A6A5S534_9PLEO</name>
<dbReference type="GO" id="GO:0000400">
    <property type="term" value="F:four-way junction DNA binding"/>
    <property type="evidence" value="ECO:0007669"/>
    <property type="project" value="TreeGrafter"/>
</dbReference>
<keyword evidence="2" id="KW-1185">Reference proteome</keyword>
<dbReference type="InterPro" id="IPR030547">
    <property type="entry name" value="XRCC2"/>
</dbReference>
<evidence type="ECO:0008006" key="3">
    <source>
        <dbReference type="Google" id="ProtNLM"/>
    </source>
</evidence>
<evidence type="ECO:0000313" key="1">
    <source>
        <dbReference type="EMBL" id="KAF1934720.1"/>
    </source>
</evidence>
<gene>
    <name evidence="1" type="ORF">EJ02DRAFT_302952</name>
</gene>
<evidence type="ECO:0000313" key="2">
    <source>
        <dbReference type="Proteomes" id="UP000800038"/>
    </source>
</evidence>
<dbReference type="EMBL" id="ML976393">
    <property type="protein sequence ID" value="KAF1934720.1"/>
    <property type="molecule type" value="Genomic_DNA"/>
</dbReference>
<dbReference type="Gene3D" id="3.40.50.300">
    <property type="entry name" value="P-loop containing nucleotide triphosphate hydrolases"/>
    <property type="match status" value="1"/>
</dbReference>
<dbReference type="GO" id="GO:0000724">
    <property type="term" value="P:double-strand break repair via homologous recombination"/>
    <property type="evidence" value="ECO:0007669"/>
    <property type="project" value="InterPro"/>
</dbReference>
<dbReference type="PANTHER" id="PTHR46644:SF2">
    <property type="entry name" value="DNA REPAIR PROTEIN XRCC2"/>
    <property type="match status" value="1"/>
</dbReference>
<reference evidence="1" key="1">
    <citation type="journal article" date="2020" name="Stud. Mycol.">
        <title>101 Dothideomycetes genomes: a test case for predicting lifestyles and emergence of pathogens.</title>
        <authorList>
            <person name="Haridas S."/>
            <person name="Albert R."/>
            <person name="Binder M."/>
            <person name="Bloem J."/>
            <person name="Labutti K."/>
            <person name="Salamov A."/>
            <person name="Andreopoulos B."/>
            <person name="Baker S."/>
            <person name="Barry K."/>
            <person name="Bills G."/>
            <person name="Bluhm B."/>
            <person name="Cannon C."/>
            <person name="Castanera R."/>
            <person name="Culley D."/>
            <person name="Daum C."/>
            <person name="Ezra D."/>
            <person name="Gonzalez J."/>
            <person name="Henrissat B."/>
            <person name="Kuo A."/>
            <person name="Liang C."/>
            <person name="Lipzen A."/>
            <person name="Lutzoni F."/>
            <person name="Magnuson J."/>
            <person name="Mondo S."/>
            <person name="Nolan M."/>
            <person name="Ohm R."/>
            <person name="Pangilinan J."/>
            <person name="Park H.-J."/>
            <person name="Ramirez L."/>
            <person name="Alfaro M."/>
            <person name="Sun H."/>
            <person name="Tritt A."/>
            <person name="Yoshinaga Y."/>
            <person name="Zwiers L.-H."/>
            <person name="Turgeon B."/>
            <person name="Goodwin S."/>
            <person name="Spatafora J."/>
            <person name="Crous P."/>
            <person name="Grigoriev I."/>
        </authorList>
    </citation>
    <scope>NUCLEOTIDE SEQUENCE</scope>
    <source>
        <strain evidence="1">CBS 161.51</strain>
    </source>
</reference>
<sequence>LELVSPPPTHHPSGAGKTSLLYLTIAYAILPANFAPSIVLEGQDAAVVLFDPLSHFSVARLAEVMLNLLISKIQGTGRDLDEATKATMRSLVRRSLLHVHIFRPQSWGSLISALRSLPDYLFDQTRHKSMHRRIHSIILEDIDAFTWSIRSSPSSSLASTTTSNLLSVASNNLTTQLTKLSTLFSCAKILTSHSMSPSAFRPVLPTSWPQGSAVTRLAIRRVEVLKFAPAIS</sequence>
<dbReference type="Proteomes" id="UP000800038">
    <property type="component" value="Unassembled WGS sequence"/>
</dbReference>
<feature type="non-terminal residue" evidence="1">
    <location>
        <position position="232"/>
    </location>
</feature>
<accession>A0A6A5S534</accession>
<dbReference type="OrthoDB" id="420422at2759"/>
<dbReference type="GO" id="GO:0033063">
    <property type="term" value="C:Rad51B-Rad51C-Rad51D-XRCC2 complex"/>
    <property type="evidence" value="ECO:0007669"/>
    <property type="project" value="InterPro"/>
</dbReference>
<organism evidence="1 2">
    <name type="scientific">Clathrospora elynae</name>
    <dbReference type="NCBI Taxonomy" id="706981"/>
    <lineage>
        <taxon>Eukaryota</taxon>
        <taxon>Fungi</taxon>
        <taxon>Dikarya</taxon>
        <taxon>Ascomycota</taxon>
        <taxon>Pezizomycotina</taxon>
        <taxon>Dothideomycetes</taxon>
        <taxon>Pleosporomycetidae</taxon>
        <taxon>Pleosporales</taxon>
        <taxon>Diademaceae</taxon>
        <taxon>Clathrospora</taxon>
    </lineage>
</organism>
<dbReference type="PANTHER" id="PTHR46644">
    <property type="entry name" value="DNA REPAIR PROTEIN XRCC2"/>
    <property type="match status" value="1"/>
</dbReference>
<dbReference type="GO" id="GO:0042148">
    <property type="term" value="P:DNA strand invasion"/>
    <property type="evidence" value="ECO:0007669"/>
    <property type="project" value="TreeGrafter"/>
</dbReference>
<dbReference type="SUPFAM" id="SSF52540">
    <property type="entry name" value="P-loop containing nucleoside triphosphate hydrolases"/>
    <property type="match status" value="1"/>
</dbReference>
<protein>
    <recommendedName>
        <fullName evidence="3">DNA recombination and repair protein Rad51-like C-terminal domain-containing protein</fullName>
    </recommendedName>
</protein>
<feature type="non-terminal residue" evidence="1">
    <location>
        <position position="1"/>
    </location>
</feature>
<dbReference type="GO" id="GO:0005657">
    <property type="term" value="C:replication fork"/>
    <property type="evidence" value="ECO:0007669"/>
    <property type="project" value="InterPro"/>
</dbReference>